<dbReference type="PANTHER" id="PTHR34413:SF2">
    <property type="entry name" value="PROPHAGE TAIL FIBER ASSEMBLY PROTEIN HOMOLOG TFAE-RELATED"/>
    <property type="match status" value="1"/>
</dbReference>
<dbReference type="PANTHER" id="PTHR34413">
    <property type="entry name" value="PROPHAGE TAIL FIBER ASSEMBLY PROTEIN HOMOLOG TFAE-RELATED-RELATED"/>
    <property type="match status" value="1"/>
</dbReference>
<protein>
    <submittedName>
        <fullName evidence="1">Phage tail fiber assembly protein</fullName>
    </submittedName>
</protein>
<evidence type="ECO:0000313" key="1">
    <source>
        <dbReference type="EMBL" id="STT92430.1"/>
    </source>
</evidence>
<dbReference type="AlphaFoldDB" id="A0A377XW71"/>
<dbReference type="Pfam" id="PF02413">
    <property type="entry name" value="Caudo_TAP"/>
    <property type="match status" value="1"/>
</dbReference>
<dbReference type="InterPro" id="IPR003458">
    <property type="entry name" value="Phage_T4_Gp38_tail_assem"/>
</dbReference>
<organism evidence="1 2">
    <name type="scientific">Klebsiella pneumoniae</name>
    <dbReference type="NCBI Taxonomy" id="573"/>
    <lineage>
        <taxon>Bacteria</taxon>
        <taxon>Pseudomonadati</taxon>
        <taxon>Pseudomonadota</taxon>
        <taxon>Gammaproteobacteria</taxon>
        <taxon>Enterobacterales</taxon>
        <taxon>Enterobacteriaceae</taxon>
        <taxon>Klebsiella/Raoultella group</taxon>
        <taxon>Klebsiella</taxon>
        <taxon>Klebsiella pneumoniae complex</taxon>
    </lineage>
</organism>
<name>A0A377XW71_KLEPN</name>
<dbReference type="EMBL" id="UGLJ01000002">
    <property type="protein sequence ID" value="STT92430.1"/>
    <property type="molecule type" value="Genomic_DNA"/>
</dbReference>
<evidence type="ECO:0000313" key="2">
    <source>
        <dbReference type="Proteomes" id="UP000254103"/>
    </source>
</evidence>
<accession>A0A377XW71</accession>
<dbReference type="Proteomes" id="UP000254103">
    <property type="component" value="Unassembled WGS sequence"/>
</dbReference>
<sequence length="295" mass="32984">MSNFSFSDTDQALWLYHFDSTGVYIGSGLSLIPAGTGLPAKTTTVACQPPDGFTGVWDGNAAWNYIEDKRGMRYWNKYGVGSVVLSVNESIPDDAIFIEPPPKETGYVFLFTGEVWLRLKDMTGEKYYGNLGQVNIVPDAYFSLPEGCTFIPPIDPKAGYVTQFNGEEWVYVEDHRGKTVYQKSSGIPVVIDYIGPIKDDQTEMAPVTAYDEWDGQNWVTNEEAKKSALVTAATQTRYSLRMEADSEISVLLDAQKLGLATANETSLLEKWQLYRIELMRIDPELAPEITWPVKP</sequence>
<gene>
    <name evidence="1" type="ORF">NCTC5052_00806</name>
</gene>
<reference evidence="1 2" key="1">
    <citation type="submission" date="2018-06" db="EMBL/GenBank/DDBJ databases">
        <authorList>
            <consortium name="Pathogen Informatics"/>
            <person name="Doyle S."/>
        </authorList>
    </citation>
    <scope>NUCLEOTIDE SEQUENCE [LARGE SCALE GENOMIC DNA]</scope>
    <source>
        <strain evidence="1 2">NCTC5052</strain>
    </source>
</reference>
<proteinExistence type="predicted"/>
<dbReference type="InterPro" id="IPR051220">
    <property type="entry name" value="TFA_Chaperone"/>
</dbReference>